<dbReference type="Gene3D" id="2.60.120.920">
    <property type="match status" value="2"/>
</dbReference>
<protein>
    <submittedName>
        <fullName evidence="9">DgyrCDS2304</fullName>
    </submittedName>
</protein>
<keyword evidence="3 5" id="KW-0863">Zinc-finger</keyword>
<accession>A0A7I8VBU9</accession>
<feature type="compositionally biased region" description="Low complexity" evidence="6">
    <location>
        <begin position="450"/>
        <end position="461"/>
    </location>
</feature>
<dbReference type="PROSITE" id="PS50089">
    <property type="entry name" value="ZF_RING_2"/>
    <property type="match status" value="1"/>
</dbReference>
<dbReference type="SMART" id="SM00184">
    <property type="entry name" value="RING"/>
    <property type="match status" value="1"/>
</dbReference>
<evidence type="ECO:0000256" key="5">
    <source>
        <dbReference type="PROSITE-ProRule" id="PRU00175"/>
    </source>
</evidence>
<evidence type="ECO:0000256" key="1">
    <source>
        <dbReference type="ARBA" id="ARBA00022723"/>
    </source>
</evidence>
<feature type="compositionally biased region" description="Pro residues" evidence="6">
    <location>
        <begin position="432"/>
        <end position="449"/>
    </location>
</feature>
<dbReference type="OrthoDB" id="6078042at2759"/>
<dbReference type="InterPro" id="IPR037962">
    <property type="entry name" value="Neuralized"/>
</dbReference>
<gene>
    <name evidence="9" type="ORF">DGYR_LOCUS2154</name>
</gene>
<keyword evidence="4" id="KW-0862">Zinc</keyword>
<dbReference type="SUPFAM" id="SSF57850">
    <property type="entry name" value="RING/U-box"/>
    <property type="match status" value="1"/>
</dbReference>
<dbReference type="InterPro" id="IPR013083">
    <property type="entry name" value="Znf_RING/FYVE/PHD"/>
</dbReference>
<name>A0A7I8VBU9_9ANNE</name>
<dbReference type="PANTHER" id="PTHR12429:SF6">
    <property type="entry name" value="PROTEIN NEURALIZED"/>
    <property type="match status" value="1"/>
</dbReference>
<reference evidence="9 10" key="1">
    <citation type="submission" date="2020-08" db="EMBL/GenBank/DDBJ databases">
        <authorList>
            <person name="Hejnol A."/>
        </authorList>
    </citation>
    <scope>NUCLEOTIDE SEQUENCE [LARGE SCALE GENOMIC DNA]</scope>
</reference>
<dbReference type="PROSITE" id="PS51065">
    <property type="entry name" value="NHR"/>
    <property type="match status" value="2"/>
</dbReference>
<dbReference type="Pfam" id="PF07177">
    <property type="entry name" value="Neuralized"/>
    <property type="match status" value="2"/>
</dbReference>
<dbReference type="EMBL" id="CAJFCJ010000003">
    <property type="protein sequence ID" value="CAD5113114.1"/>
    <property type="molecule type" value="Genomic_DNA"/>
</dbReference>
<comment type="caution">
    <text evidence="9">The sequence shown here is derived from an EMBL/GenBank/DDBJ whole genome shotgun (WGS) entry which is preliminary data.</text>
</comment>
<evidence type="ECO:0000259" key="8">
    <source>
        <dbReference type="PROSITE" id="PS51065"/>
    </source>
</evidence>
<feature type="domain" description="NHR" evidence="8">
    <location>
        <begin position="38"/>
        <end position="193"/>
    </location>
</feature>
<dbReference type="AlphaFoldDB" id="A0A7I8VBU9"/>
<dbReference type="GO" id="GO:0008270">
    <property type="term" value="F:zinc ion binding"/>
    <property type="evidence" value="ECO:0007669"/>
    <property type="project" value="UniProtKB-KW"/>
</dbReference>
<dbReference type="PANTHER" id="PTHR12429">
    <property type="entry name" value="NEURALIZED"/>
    <property type="match status" value="1"/>
</dbReference>
<dbReference type="GO" id="GO:0061630">
    <property type="term" value="F:ubiquitin protein ligase activity"/>
    <property type="evidence" value="ECO:0007669"/>
    <property type="project" value="TreeGrafter"/>
</dbReference>
<proteinExistence type="predicted"/>
<evidence type="ECO:0000256" key="4">
    <source>
        <dbReference type="ARBA" id="ARBA00022833"/>
    </source>
</evidence>
<dbReference type="CDD" id="cd16647">
    <property type="entry name" value="mRING-HC-C3HC5_NEU1"/>
    <property type="match status" value="1"/>
</dbReference>
<dbReference type="InterPro" id="IPR006573">
    <property type="entry name" value="NHR_dom"/>
</dbReference>
<dbReference type="Gene3D" id="3.30.40.10">
    <property type="entry name" value="Zinc/RING finger domain, C3HC4 (zinc finger)"/>
    <property type="match status" value="1"/>
</dbReference>
<keyword evidence="1" id="KW-0479">Metal-binding</keyword>
<evidence type="ECO:0000259" key="7">
    <source>
        <dbReference type="PROSITE" id="PS50089"/>
    </source>
</evidence>
<keyword evidence="2" id="KW-0677">Repeat</keyword>
<feature type="domain" description="NHR" evidence="8">
    <location>
        <begin position="224"/>
        <end position="379"/>
    </location>
</feature>
<evidence type="ECO:0000313" key="9">
    <source>
        <dbReference type="EMBL" id="CAD5113114.1"/>
    </source>
</evidence>
<evidence type="ECO:0000313" key="10">
    <source>
        <dbReference type="Proteomes" id="UP000549394"/>
    </source>
</evidence>
<feature type="region of interest" description="Disordered" evidence="6">
    <location>
        <begin position="394"/>
        <end position="473"/>
    </location>
</feature>
<dbReference type="Proteomes" id="UP000549394">
    <property type="component" value="Unassembled WGS sequence"/>
</dbReference>
<dbReference type="FunFam" id="2.60.120.920:FF:000005">
    <property type="entry name" value="Putative E3 ubiquitin-protein ligase NEURL1B"/>
    <property type="match status" value="2"/>
</dbReference>
<organism evidence="9 10">
    <name type="scientific">Dimorphilus gyrociliatus</name>
    <dbReference type="NCBI Taxonomy" id="2664684"/>
    <lineage>
        <taxon>Eukaryota</taxon>
        <taxon>Metazoa</taxon>
        <taxon>Spiralia</taxon>
        <taxon>Lophotrochozoa</taxon>
        <taxon>Annelida</taxon>
        <taxon>Polychaeta</taxon>
        <taxon>Polychaeta incertae sedis</taxon>
        <taxon>Dinophilidae</taxon>
        <taxon>Dimorphilus</taxon>
    </lineage>
</organism>
<dbReference type="Pfam" id="PF13920">
    <property type="entry name" value="zf-C3HC4_3"/>
    <property type="match status" value="1"/>
</dbReference>
<dbReference type="InterPro" id="IPR001841">
    <property type="entry name" value="Znf_RING"/>
</dbReference>
<evidence type="ECO:0000256" key="2">
    <source>
        <dbReference type="ARBA" id="ARBA00022737"/>
    </source>
</evidence>
<sequence>MGNTNEKSTKGKIDFICGKSGYKVLSIGIGSDYQTPQPLQFHPTCHSDNVQVDGGTARRLESFCKGICFGNRPVRIGEHVTIRLALVATNWSGVLRFGFTCKNPETINATTLPRYACPDLTNIQGQFWAKALPERMAIQGAILSYFANESGDVHYSVDNVSQGLFFSGVDTSKPLWPLIDIYGNTTVVELVRERTLLNNVQNITHTRPILDLPIRHHSLASLRPMEWHHQKGKHANISEDRRTALRVQAEYCNAYVFTGRPLEAGERLVVQVLAIDPAFSGGLTFGLTTCNPSDIDPNELPEDADELLNRLEYWIVNKDVVAKPEAGDELSFLKSSTGEVKFCKNGGNQTTLLHVDATADFWVFFDMYGCTIALKCLGVQIPVSSTTSSASLRVENSQSLPLQPQTVNLPPPPQVVSSTPALPPRPSRQAPPQRPPRRQPPLPPVPPRPSNSSSQRDSLSPNTSSQALDMEYSPLPINSNRVVADSEEANDNANNECSVCFEADVNCVIYKCGHLCVCFKCGLDIKNNSGLCPICREKITDVIMTYRT</sequence>
<feature type="domain" description="RING-type" evidence="7">
    <location>
        <begin position="497"/>
        <end position="536"/>
    </location>
</feature>
<feature type="compositionally biased region" description="Polar residues" evidence="6">
    <location>
        <begin position="394"/>
        <end position="408"/>
    </location>
</feature>
<evidence type="ECO:0000256" key="3">
    <source>
        <dbReference type="ARBA" id="ARBA00022771"/>
    </source>
</evidence>
<dbReference type="InterPro" id="IPR043136">
    <property type="entry name" value="B30.2/SPRY_sf"/>
</dbReference>
<keyword evidence="10" id="KW-1185">Reference proteome</keyword>
<evidence type="ECO:0000256" key="6">
    <source>
        <dbReference type="SAM" id="MobiDB-lite"/>
    </source>
</evidence>
<dbReference type="SMART" id="SM00588">
    <property type="entry name" value="NEUZ"/>
    <property type="match status" value="2"/>
</dbReference>